<dbReference type="AlphaFoldDB" id="G7E240"/>
<dbReference type="EMBL" id="BABT02000110">
    <property type="protein sequence ID" value="GAA96900.1"/>
    <property type="molecule type" value="Genomic_DNA"/>
</dbReference>
<dbReference type="RefSeq" id="XP_014565345.1">
    <property type="nucleotide sequence ID" value="XM_014709859.1"/>
</dbReference>
<protein>
    <submittedName>
        <fullName evidence="1">Uncharacterized protein</fullName>
    </submittedName>
</protein>
<sequence length="248" mass="27271">MSNGRVSLPASVLAALQHRNGVFHVPKDLISCPFPDCRYSSPHRFKQASDTRRHLQSACHALRIFKPTRRSLTFERDVQLEPNSIFTGTPTSCSPSIELFESAAAKPSFSASAPDSYSENAETSALRLPILSPITQAQALSFGHSHGTLVDPSFVGFLPDRRLPATYSTNHFMIETAVAADTRAMPASQAAPPKLMAAGRRGFASAREIEAWELPDTPSETTQMHRACDCHLYRDSWPLLRTHLSPTI</sequence>
<gene>
    <name evidence="1" type="primary">Mo03573</name>
    <name evidence="1" type="ORF">E5Q_03573</name>
</gene>
<dbReference type="Proteomes" id="UP000009131">
    <property type="component" value="Unassembled WGS sequence"/>
</dbReference>
<comment type="caution">
    <text evidence="1">The sequence shown here is derived from an EMBL/GenBank/DDBJ whole genome shotgun (WGS) entry which is preliminary data.</text>
</comment>
<reference evidence="1 2" key="2">
    <citation type="journal article" date="2012" name="Open Biol.">
        <title>Characteristics of nucleosomes and linker DNA regions on the genome of the basidiomycete Mixia osmundae revealed by mono- and dinucleosome mapping.</title>
        <authorList>
            <person name="Nishida H."/>
            <person name="Kondo S."/>
            <person name="Matsumoto T."/>
            <person name="Suzuki Y."/>
            <person name="Yoshikawa H."/>
            <person name="Taylor T.D."/>
            <person name="Sugiyama J."/>
        </authorList>
    </citation>
    <scope>NUCLEOTIDE SEQUENCE [LARGE SCALE GENOMIC DNA]</scope>
    <source>
        <strain evidence="2">CBS 9802 / IAM 14324 / JCM 22182 / KY 12970</strain>
    </source>
</reference>
<dbReference type="HOGENOM" id="CLU_1120392_0_0_1"/>
<keyword evidence="2" id="KW-1185">Reference proteome</keyword>
<proteinExistence type="predicted"/>
<evidence type="ECO:0000313" key="1">
    <source>
        <dbReference type="EMBL" id="GAA96900.1"/>
    </source>
</evidence>
<name>G7E240_MIXOS</name>
<dbReference type="InParanoid" id="G7E240"/>
<evidence type="ECO:0000313" key="2">
    <source>
        <dbReference type="Proteomes" id="UP000009131"/>
    </source>
</evidence>
<reference evidence="1 2" key="1">
    <citation type="journal article" date="2011" name="J. Gen. Appl. Microbiol.">
        <title>Draft genome sequencing of the enigmatic basidiomycete Mixia osmundae.</title>
        <authorList>
            <person name="Nishida H."/>
            <person name="Nagatsuka Y."/>
            <person name="Sugiyama J."/>
        </authorList>
    </citation>
    <scope>NUCLEOTIDE SEQUENCE [LARGE SCALE GENOMIC DNA]</scope>
    <source>
        <strain evidence="2">CBS 9802 / IAM 14324 / JCM 22182 / KY 12970</strain>
    </source>
</reference>
<organism evidence="1 2">
    <name type="scientific">Mixia osmundae (strain CBS 9802 / IAM 14324 / JCM 22182 / KY 12970)</name>
    <dbReference type="NCBI Taxonomy" id="764103"/>
    <lineage>
        <taxon>Eukaryota</taxon>
        <taxon>Fungi</taxon>
        <taxon>Dikarya</taxon>
        <taxon>Basidiomycota</taxon>
        <taxon>Pucciniomycotina</taxon>
        <taxon>Mixiomycetes</taxon>
        <taxon>Mixiales</taxon>
        <taxon>Mixiaceae</taxon>
        <taxon>Mixia</taxon>
    </lineage>
</organism>
<accession>G7E240</accession>